<feature type="region of interest" description="Disordered" evidence="1">
    <location>
        <begin position="35"/>
        <end position="111"/>
    </location>
</feature>
<evidence type="ECO:0000313" key="2">
    <source>
        <dbReference type="EMBL" id="GJM99399.1"/>
    </source>
</evidence>
<organism evidence="2 3">
    <name type="scientific">Eleusine coracana subsp. coracana</name>
    <dbReference type="NCBI Taxonomy" id="191504"/>
    <lineage>
        <taxon>Eukaryota</taxon>
        <taxon>Viridiplantae</taxon>
        <taxon>Streptophyta</taxon>
        <taxon>Embryophyta</taxon>
        <taxon>Tracheophyta</taxon>
        <taxon>Spermatophyta</taxon>
        <taxon>Magnoliopsida</taxon>
        <taxon>Liliopsida</taxon>
        <taxon>Poales</taxon>
        <taxon>Poaceae</taxon>
        <taxon>PACMAD clade</taxon>
        <taxon>Chloridoideae</taxon>
        <taxon>Cynodonteae</taxon>
        <taxon>Eleusininae</taxon>
        <taxon>Eleusine</taxon>
    </lineage>
</organism>
<protein>
    <submittedName>
        <fullName evidence="2">Uncharacterized protein</fullName>
    </submittedName>
</protein>
<dbReference type="AlphaFoldDB" id="A0AAV5CMY5"/>
<evidence type="ECO:0000313" key="3">
    <source>
        <dbReference type="Proteomes" id="UP001054889"/>
    </source>
</evidence>
<dbReference type="PANTHER" id="PTHR35167">
    <property type="entry name" value="OS05G0216466 PROTEIN"/>
    <property type="match status" value="1"/>
</dbReference>
<keyword evidence="3" id="KW-1185">Reference proteome</keyword>
<reference evidence="2" key="1">
    <citation type="journal article" date="2018" name="DNA Res.">
        <title>Multiple hybrid de novo genome assembly of finger millet, an orphan allotetraploid crop.</title>
        <authorList>
            <person name="Hatakeyama M."/>
            <person name="Aluri S."/>
            <person name="Balachadran M.T."/>
            <person name="Sivarajan S.R."/>
            <person name="Patrignani A."/>
            <person name="Gruter S."/>
            <person name="Poveda L."/>
            <person name="Shimizu-Inatsugi R."/>
            <person name="Baeten J."/>
            <person name="Francoijs K.J."/>
            <person name="Nataraja K.N."/>
            <person name="Reddy Y.A.N."/>
            <person name="Phadnis S."/>
            <person name="Ravikumar R.L."/>
            <person name="Schlapbach R."/>
            <person name="Sreeman S.M."/>
            <person name="Shimizu K.K."/>
        </authorList>
    </citation>
    <scope>NUCLEOTIDE SEQUENCE</scope>
</reference>
<feature type="compositionally biased region" description="Pro residues" evidence="1">
    <location>
        <begin position="70"/>
        <end position="80"/>
    </location>
</feature>
<proteinExistence type="predicted"/>
<reference evidence="2" key="2">
    <citation type="submission" date="2021-12" db="EMBL/GenBank/DDBJ databases">
        <title>Resequencing data analysis of finger millet.</title>
        <authorList>
            <person name="Hatakeyama M."/>
            <person name="Aluri S."/>
            <person name="Balachadran M.T."/>
            <person name="Sivarajan S.R."/>
            <person name="Poveda L."/>
            <person name="Shimizu-Inatsugi R."/>
            <person name="Schlapbach R."/>
            <person name="Sreeman S.M."/>
            <person name="Shimizu K.K."/>
        </authorList>
    </citation>
    <scope>NUCLEOTIDE SEQUENCE</scope>
</reference>
<sequence length="133" mass="13885">MAGVAPVRTAVSPPPGYFTADEVDLADVLVFLQDSSTSTGDTGGTPTAGEGSSVAFAVSGSSSPRSVNAPPVPEPAPARQPAPRGLGGRGDAVDEEDEQEVAGSPRRIKRWRPIAEIYRSTQRIGRRSVKNKE</sequence>
<dbReference type="Proteomes" id="UP001054889">
    <property type="component" value="Unassembled WGS sequence"/>
</dbReference>
<dbReference type="PANTHER" id="PTHR35167:SF3">
    <property type="entry name" value="OS05G0216466 PROTEIN"/>
    <property type="match status" value="1"/>
</dbReference>
<feature type="compositionally biased region" description="Low complexity" evidence="1">
    <location>
        <begin position="35"/>
        <end position="63"/>
    </location>
</feature>
<dbReference type="EMBL" id="BQKI01000007">
    <property type="protein sequence ID" value="GJM99399.1"/>
    <property type="molecule type" value="Genomic_DNA"/>
</dbReference>
<name>A0AAV5CMY5_ELECO</name>
<evidence type="ECO:0000256" key="1">
    <source>
        <dbReference type="SAM" id="MobiDB-lite"/>
    </source>
</evidence>
<gene>
    <name evidence="2" type="primary">ga16493</name>
    <name evidence="2" type="ORF">PR202_ga16493</name>
</gene>
<comment type="caution">
    <text evidence="2">The sequence shown here is derived from an EMBL/GenBank/DDBJ whole genome shotgun (WGS) entry which is preliminary data.</text>
</comment>
<accession>A0AAV5CMY5</accession>